<dbReference type="OrthoDB" id="250329at2759"/>
<protein>
    <submittedName>
        <fullName evidence="7">Homeodomain 1 mating type protein</fullName>
    </submittedName>
</protein>
<sequence>MRRRKPLTYIVASRITISANLFLSVKTDTELVDQLEGCLGPLWTSTRQPSDDSDASSDSITVPPSSSVHPDPSLPPYIEPAYKWLLENLDNPYPKKETKERIAHETGSSR</sequence>
<keyword evidence="4" id="KW-0539">Nucleus</keyword>
<comment type="similarity">
    <text evidence="1">Belongs to the TALE/M-ATYP homeobox family.</text>
</comment>
<name>A0A8H6XWL7_9AGAR</name>
<evidence type="ECO:0000259" key="6">
    <source>
        <dbReference type="Pfam" id="PF05920"/>
    </source>
</evidence>
<comment type="caution">
    <text evidence="7">The sequence shown here is derived from an EMBL/GenBank/DDBJ whole genome shotgun (WGS) entry which is preliminary data.</text>
</comment>
<evidence type="ECO:0000313" key="8">
    <source>
        <dbReference type="Proteomes" id="UP000620124"/>
    </source>
</evidence>
<accession>A0A8H6XWL7</accession>
<reference evidence="7" key="1">
    <citation type="submission" date="2020-05" db="EMBL/GenBank/DDBJ databases">
        <title>Mycena genomes resolve the evolution of fungal bioluminescence.</title>
        <authorList>
            <person name="Tsai I.J."/>
        </authorList>
    </citation>
    <scope>NUCLEOTIDE SEQUENCE</scope>
    <source>
        <strain evidence="7">CCC161011</strain>
    </source>
</reference>
<evidence type="ECO:0000256" key="4">
    <source>
        <dbReference type="ARBA" id="ARBA00023242"/>
    </source>
</evidence>
<keyword evidence="3 7" id="KW-0371">Homeobox</keyword>
<keyword evidence="2 7" id="KW-0238">DNA-binding</keyword>
<organism evidence="7 8">
    <name type="scientific">Mycena venus</name>
    <dbReference type="NCBI Taxonomy" id="2733690"/>
    <lineage>
        <taxon>Eukaryota</taxon>
        <taxon>Fungi</taxon>
        <taxon>Dikarya</taxon>
        <taxon>Basidiomycota</taxon>
        <taxon>Agaricomycotina</taxon>
        <taxon>Agaricomycetes</taxon>
        <taxon>Agaricomycetidae</taxon>
        <taxon>Agaricales</taxon>
        <taxon>Marasmiineae</taxon>
        <taxon>Mycenaceae</taxon>
        <taxon>Mycena</taxon>
    </lineage>
</organism>
<feature type="region of interest" description="Disordered" evidence="5">
    <location>
        <begin position="42"/>
        <end position="74"/>
    </location>
</feature>
<dbReference type="GO" id="GO:0003677">
    <property type="term" value="F:DNA binding"/>
    <property type="evidence" value="ECO:0007669"/>
    <property type="project" value="UniProtKB-KW"/>
</dbReference>
<evidence type="ECO:0000256" key="2">
    <source>
        <dbReference type="ARBA" id="ARBA00023125"/>
    </source>
</evidence>
<gene>
    <name evidence="7" type="ORF">MVEN_01524800</name>
</gene>
<keyword evidence="8" id="KW-1185">Reference proteome</keyword>
<evidence type="ECO:0000256" key="5">
    <source>
        <dbReference type="SAM" id="MobiDB-lite"/>
    </source>
</evidence>
<dbReference type="Proteomes" id="UP000620124">
    <property type="component" value="Unassembled WGS sequence"/>
</dbReference>
<feature type="domain" description="KN homeodomain" evidence="6">
    <location>
        <begin position="84"/>
        <end position="110"/>
    </location>
</feature>
<dbReference type="InterPro" id="IPR008422">
    <property type="entry name" value="KN_HD"/>
</dbReference>
<dbReference type="EMBL" id="JACAZI010000012">
    <property type="protein sequence ID" value="KAF7347677.1"/>
    <property type="molecule type" value="Genomic_DNA"/>
</dbReference>
<dbReference type="GO" id="GO:0006355">
    <property type="term" value="P:regulation of DNA-templated transcription"/>
    <property type="evidence" value="ECO:0007669"/>
    <property type="project" value="InterPro"/>
</dbReference>
<evidence type="ECO:0000313" key="7">
    <source>
        <dbReference type="EMBL" id="KAF7347677.1"/>
    </source>
</evidence>
<dbReference type="Pfam" id="PF05920">
    <property type="entry name" value="Homeobox_KN"/>
    <property type="match status" value="1"/>
</dbReference>
<dbReference type="AlphaFoldDB" id="A0A8H6XWL7"/>
<proteinExistence type="inferred from homology"/>
<dbReference type="Gene3D" id="1.10.10.60">
    <property type="entry name" value="Homeodomain-like"/>
    <property type="match status" value="1"/>
</dbReference>
<evidence type="ECO:0000256" key="1">
    <source>
        <dbReference type="ARBA" id="ARBA00005800"/>
    </source>
</evidence>
<evidence type="ECO:0000256" key="3">
    <source>
        <dbReference type="ARBA" id="ARBA00023155"/>
    </source>
</evidence>
<feature type="compositionally biased region" description="Low complexity" evidence="5">
    <location>
        <begin position="56"/>
        <end position="71"/>
    </location>
</feature>